<protein>
    <submittedName>
        <fullName evidence="1">Uncharacterized protein</fullName>
    </submittedName>
</protein>
<name>A0A0A8YYW6_ARUDO</name>
<evidence type="ECO:0000313" key="1">
    <source>
        <dbReference type="EMBL" id="JAD29660.1"/>
    </source>
</evidence>
<dbReference type="AlphaFoldDB" id="A0A0A8YYW6"/>
<reference evidence="1" key="1">
    <citation type="submission" date="2014-09" db="EMBL/GenBank/DDBJ databases">
        <authorList>
            <person name="Magalhaes I.L.F."/>
            <person name="Oliveira U."/>
            <person name="Santos F.R."/>
            <person name="Vidigal T.H.D.A."/>
            <person name="Brescovit A.D."/>
            <person name="Santos A.J."/>
        </authorList>
    </citation>
    <scope>NUCLEOTIDE SEQUENCE</scope>
    <source>
        <tissue evidence="1">Shoot tissue taken approximately 20 cm above the soil surface</tissue>
    </source>
</reference>
<organism evidence="1">
    <name type="scientific">Arundo donax</name>
    <name type="common">Giant reed</name>
    <name type="synonym">Donax arundinaceus</name>
    <dbReference type="NCBI Taxonomy" id="35708"/>
    <lineage>
        <taxon>Eukaryota</taxon>
        <taxon>Viridiplantae</taxon>
        <taxon>Streptophyta</taxon>
        <taxon>Embryophyta</taxon>
        <taxon>Tracheophyta</taxon>
        <taxon>Spermatophyta</taxon>
        <taxon>Magnoliopsida</taxon>
        <taxon>Liliopsida</taxon>
        <taxon>Poales</taxon>
        <taxon>Poaceae</taxon>
        <taxon>PACMAD clade</taxon>
        <taxon>Arundinoideae</taxon>
        <taxon>Arundineae</taxon>
        <taxon>Arundo</taxon>
    </lineage>
</organism>
<sequence length="32" mass="3848">MSNPKITMMSKLYRIDFQQPRIEVSIQIDNFC</sequence>
<reference evidence="1" key="2">
    <citation type="journal article" date="2015" name="Data Brief">
        <title>Shoot transcriptome of the giant reed, Arundo donax.</title>
        <authorList>
            <person name="Barrero R.A."/>
            <person name="Guerrero F.D."/>
            <person name="Moolhuijzen P."/>
            <person name="Goolsby J.A."/>
            <person name="Tidwell J."/>
            <person name="Bellgard S.E."/>
            <person name="Bellgard M.I."/>
        </authorList>
    </citation>
    <scope>NUCLEOTIDE SEQUENCE</scope>
    <source>
        <tissue evidence="1">Shoot tissue taken approximately 20 cm above the soil surface</tissue>
    </source>
</reference>
<dbReference type="EMBL" id="GBRH01268235">
    <property type="protein sequence ID" value="JAD29660.1"/>
    <property type="molecule type" value="Transcribed_RNA"/>
</dbReference>
<accession>A0A0A8YYW6</accession>
<proteinExistence type="predicted"/>